<reference evidence="9" key="1">
    <citation type="submission" date="2011-10" db="EMBL/GenBank/DDBJ databases">
        <authorList>
            <consortium name="Soft-shell Turtle Genome Consortium"/>
        </authorList>
    </citation>
    <scope>NUCLEOTIDE SEQUENCE [LARGE SCALE GENOMIC DNA]</scope>
    <source>
        <strain evidence="9">Daiwa-1</strain>
    </source>
</reference>
<proteinExistence type="inferred from homology"/>
<keyword evidence="5" id="KW-0789">Thiol protease inhibitor</keyword>
<dbReference type="InterPro" id="IPR046350">
    <property type="entry name" value="Cystatin_sf"/>
</dbReference>
<evidence type="ECO:0000256" key="1">
    <source>
        <dbReference type="ARBA" id="ARBA00004613"/>
    </source>
</evidence>
<evidence type="ECO:0000256" key="2">
    <source>
        <dbReference type="ARBA" id="ARBA00009403"/>
    </source>
</evidence>
<protein>
    <submittedName>
        <fullName evidence="8">Cystatin E/M</fullName>
    </submittedName>
</protein>
<dbReference type="GeneTree" id="ENSGT00950000186464"/>
<accession>K7F4G8</accession>
<evidence type="ECO:0000313" key="9">
    <source>
        <dbReference type="Proteomes" id="UP000007267"/>
    </source>
</evidence>
<sequence length="70" mass="7788">QVVAGVKYYLTVELVTTLCRKNGAGLGNVDISKCSLPATSEQLKLHCEFQVWSRVWLNDTRLLSQNCSDS</sequence>
<dbReference type="EMBL" id="AGCU01130937">
    <property type="status" value="NOT_ANNOTATED_CDS"/>
    <property type="molecule type" value="Genomic_DNA"/>
</dbReference>
<dbReference type="GO" id="GO:0070062">
    <property type="term" value="C:extracellular exosome"/>
    <property type="evidence" value="ECO:0007669"/>
    <property type="project" value="TreeGrafter"/>
</dbReference>
<keyword evidence="3" id="KW-0964">Secreted</keyword>
<evidence type="ECO:0000256" key="4">
    <source>
        <dbReference type="ARBA" id="ARBA00022690"/>
    </source>
</evidence>
<evidence type="ECO:0000256" key="3">
    <source>
        <dbReference type="ARBA" id="ARBA00022525"/>
    </source>
</evidence>
<keyword evidence="4" id="KW-0646">Protease inhibitor</keyword>
<dbReference type="eggNOG" id="ENOG502RTX7">
    <property type="taxonomic scope" value="Eukaryota"/>
</dbReference>
<evidence type="ECO:0000313" key="8">
    <source>
        <dbReference type="Ensembl" id="ENSPSIP00000002928.1"/>
    </source>
</evidence>
<reference evidence="9" key="2">
    <citation type="journal article" date="2013" name="Nat. Genet.">
        <title>The draft genomes of soft-shell turtle and green sea turtle yield insights into the development and evolution of the turtle-specific body plan.</title>
        <authorList>
            <person name="Wang Z."/>
            <person name="Pascual-Anaya J."/>
            <person name="Zadissa A."/>
            <person name="Li W."/>
            <person name="Niimura Y."/>
            <person name="Huang Z."/>
            <person name="Li C."/>
            <person name="White S."/>
            <person name="Xiong Z."/>
            <person name="Fang D."/>
            <person name="Wang B."/>
            <person name="Ming Y."/>
            <person name="Chen Y."/>
            <person name="Zheng Y."/>
            <person name="Kuraku S."/>
            <person name="Pignatelli M."/>
            <person name="Herrero J."/>
            <person name="Beal K."/>
            <person name="Nozawa M."/>
            <person name="Li Q."/>
            <person name="Wang J."/>
            <person name="Zhang H."/>
            <person name="Yu L."/>
            <person name="Shigenobu S."/>
            <person name="Wang J."/>
            <person name="Liu J."/>
            <person name="Flicek P."/>
            <person name="Searle S."/>
            <person name="Wang J."/>
            <person name="Kuratani S."/>
            <person name="Yin Y."/>
            <person name="Aken B."/>
            <person name="Zhang G."/>
            <person name="Irie N."/>
        </authorList>
    </citation>
    <scope>NUCLEOTIDE SEQUENCE [LARGE SCALE GENOMIC DNA]</scope>
    <source>
        <strain evidence="9">Daiwa-1</strain>
    </source>
</reference>
<comment type="subcellular location">
    <subcellularLocation>
        <location evidence="1">Secreted</location>
    </subcellularLocation>
</comment>
<dbReference type="InterPro" id="IPR000010">
    <property type="entry name" value="Cystatin_dom"/>
</dbReference>
<dbReference type="Ensembl" id="ENSPSIT00000002939.1">
    <property type="protein sequence ID" value="ENSPSIP00000002928.1"/>
    <property type="gene ID" value="ENSPSIG00000002841.1"/>
</dbReference>
<dbReference type="SUPFAM" id="SSF54403">
    <property type="entry name" value="Cystatin/monellin"/>
    <property type="match status" value="1"/>
</dbReference>
<dbReference type="Pfam" id="PF00031">
    <property type="entry name" value="Cystatin"/>
    <property type="match status" value="1"/>
</dbReference>
<dbReference type="PANTHER" id="PTHR47033">
    <property type="entry name" value="CYSTATIN-M"/>
    <property type="match status" value="1"/>
</dbReference>
<reference evidence="8" key="3">
    <citation type="submission" date="2025-08" db="UniProtKB">
        <authorList>
            <consortium name="Ensembl"/>
        </authorList>
    </citation>
    <scope>IDENTIFICATION</scope>
</reference>
<reference evidence="8" key="4">
    <citation type="submission" date="2025-09" db="UniProtKB">
        <authorList>
            <consortium name="Ensembl"/>
        </authorList>
    </citation>
    <scope>IDENTIFICATION</scope>
</reference>
<name>K7F4G8_PELSI</name>
<dbReference type="PANTHER" id="PTHR47033:SF1">
    <property type="entry name" value="CYSTATIN-M"/>
    <property type="match status" value="1"/>
</dbReference>
<evidence type="ECO:0000256" key="6">
    <source>
        <dbReference type="ARBA" id="ARBA00023157"/>
    </source>
</evidence>
<dbReference type="Proteomes" id="UP000007267">
    <property type="component" value="Unassembled WGS sequence"/>
</dbReference>
<dbReference type="HOGENOM" id="CLU_2764285_0_0_1"/>
<evidence type="ECO:0000256" key="5">
    <source>
        <dbReference type="ARBA" id="ARBA00022704"/>
    </source>
</evidence>
<dbReference type="OMA" id="KLHCEFQ"/>
<keyword evidence="9" id="KW-1185">Reference proteome</keyword>
<evidence type="ECO:0000259" key="7">
    <source>
        <dbReference type="Pfam" id="PF00031"/>
    </source>
</evidence>
<dbReference type="Gene3D" id="3.10.450.10">
    <property type="match status" value="1"/>
</dbReference>
<organism evidence="8 9">
    <name type="scientific">Pelodiscus sinensis</name>
    <name type="common">Chinese softshell turtle</name>
    <name type="synonym">Trionyx sinensis</name>
    <dbReference type="NCBI Taxonomy" id="13735"/>
    <lineage>
        <taxon>Eukaryota</taxon>
        <taxon>Metazoa</taxon>
        <taxon>Chordata</taxon>
        <taxon>Craniata</taxon>
        <taxon>Vertebrata</taxon>
        <taxon>Euteleostomi</taxon>
        <taxon>Archelosauria</taxon>
        <taxon>Testudinata</taxon>
        <taxon>Testudines</taxon>
        <taxon>Cryptodira</taxon>
        <taxon>Trionychia</taxon>
        <taxon>Trionychidae</taxon>
        <taxon>Pelodiscus</taxon>
    </lineage>
</organism>
<comment type="similarity">
    <text evidence="2">Belongs to the cystatin family.</text>
</comment>
<keyword evidence="6" id="KW-1015">Disulfide bond</keyword>
<dbReference type="AlphaFoldDB" id="K7F4G8"/>
<dbReference type="CDD" id="cd00042">
    <property type="entry name" value="CY"/>
    <property type="match status" value="1"/>
</dbReference>
<dbReference type="GO" id="GO:0004869">
    <property type="term" value="F:cysteine-type endopeptidase inhibitor activity"/>
    <property type="evidence" value="ECO:0007669"/>
    <property type="project" value="UniProtKB-KW"/>
</dbReference>
<feature type="domain" description="Cystatin" evidence="7">
    <location>
        <begin position="1"/>
        <end position="56"/>
    </location>
</feature>